<gene>
    <name evidence="3" type="ORF">PAXINDRAFT_17563</name>
</gene>
<evidence type="ECO:0000259" key="2">
    <source>
        <dbReference type="Pfam" id="PF13961"/>
    </source>
</evidence>
<evidence type="ECO:0000256" key="1">
    <source>
        <dbReference type="SAM" id="MobiDB-lite"/>
    </source>
</evidence>
<dbReference type="InterPro" id="IPR025314">
    <property type="entry name" value="DUF4219"/>
</dbReference>
<feature type="compositionally biased region" description="Low complexity" evidence="1">
    <location>
        <begin position="242"/>
        <end position="261"/>
    </location>
</feature>
<sequence>MSTEHSHHIQALSGTNYSTWAEEMKALLRSKGLWMLADGRETTSSAAGEEQTKWDLKEHQDDPAATWTALKALYVQQKPGTCFVAYDEFFSIRKRQEESLSAVTARVEQSMSRIQELHPSTFTLKDVNNELFYMAMIHSLGKDYYHFTSSLSLLSTLDKSTVKAAFQAEDINCQPCPDGAEPVSGDYVLAAAAGTCGCSPNVPCNFCEKPGHCNHKCYARQCAKEAHKASKHSGKGKRANQAQGSANSTSGTSASTTTSTHASAFANSATITSRNPQDVVEHAGNASFRSSDPSDPLSPLQLNADADWNADSGATSHMTPHCHWLQSLESAPITLDGPGVLDQDPVPSLPQNMIPDVAAAPPGPAAVPLQSPIGIGARLPARRRSPSREWWRLSPAQLNDFIDNEEEDENADIAFSSTAVEPICRGNVSS</sequence>
<name>A0A0C9TEG2_PAXIN</name>
<feature type="domain" description="DUF4219" evidence="2">
    <location>
        <begin position="12"/>
        <end position="34"/>
    </location>
</feature>
<reference evidence="3 4" key="1">
    <citation type="submission" date="2014-06" db="EMBL/GenBank/DDBJ databases">
        <authorList>
            <consortium name="DOE Joint Genome Institute"/>
            <person name="Kuo A."/>
            <person name="Kohler A."/>
            <person name="Nagy L.G."/>
            <person name="Floudas D."/>
            <person name="Copeland A."/>
            <person name="Barry K.W."/>
            <person name="Cichocki N."/>
            <person name="Veneault-Fourrey C."/>
            <person name="LaButti K."/>
            <person name="Lindquist E.A."/>
            <person name="Lipzen A."/>
            <person name="Lundell T."/>
            <person name="Morin E."/>
            <person name="Murat C."/>
            <person name="Sun H."/>
            <person name="Tunlid A."/>
            <person name="Henrissat B."/>
            <person name="Grigoriev I.V."/>
            <person name="Hibbett D.S."/>
            <person name="Martin F."/>
            <person name="Nordberg H.P."/>
            <person name="Cantor M.N."/>
            <person name="Hua S.X."/>
        </authorList>
    </citation>
    <scope>NUCLEOTIDE SEQUENCE [LARGE SCALE GENOMIC DNA]</scope>
    <source>
        <strain evidence="3 4">ATCC 200175</strain>
    </source>
</reference>
<reference evidence="4" key="2">
    <citation type="submission" date="2015-01" db="EMBL/GenBank/DDBJ databases">
        <title>Evolutionary Origins and Diversification of the Mycorrhizal Mutualists.</title>
        <authorList>
            <consortium name="DOE Joint Genome Institute"/>
            <consortium name="Mycorrhizal Genomics Consortium"/>
            <person name="Kohler A."/>
            <person name="Kuo A."/>
            <person name="Nagy L.G."/>
            <person name="Floudas D."/>
            <person name="Copeland A."/>
            <person name="Barry K.W."/>
            <person name="Cichocki N."/>
            <person name="Veneault-Fourrey C."/>
            <person name="LaButti K."/>
            <person name="Lindquist E.A."/>
            <person name="Lipzen A."/>
            <person name="Lundell T."/>
            <person name="Morin E."/>
            <person name="Murat C."/>
            <person name="Riley R."/>
            <person name="Ohm R."/>
            <person name="Sun H."/>
            <person name="Tunlid A."/>
            <person name="Henrissat B."/>
            <person name="Grigoriev I.V."/>
            <person name="Hibbett D.S."/>
            <person name="Martin F."/>
        </authorList>
    </citation>
    <scope>NUCLEOTIDE SEQUENCE [LARGE SCALE GENOMIC DNA]</scope>
    <source>
        <strain evidence="4">ATCC 200175</strain>
    </source>
</reference>
<organism evidence="3 4">
    <name type="scientific">Paxillus involutus ATCC 200175</name>
    <dbReference type="NCBI Taxonomy" id="664439"/>
    <lineage>
        <taxon>Eukaryota</taxon>
        <taxon>Fungi</taxon>
        <taxon>Dikarya</taxon>
        <taxon>Basidiomycota</taxon>
        <taxon>Agaricomycotina</taxon>
        <taxon>Agaricomycetes</taxon>
        <taxon>Agaricomycetidae</taxon>
        <taxon>Boletales</taxon>
        <taxon>Paxilineae</taxon>
        <taxon>Paxillaceae</taxon>
        <taxon>Paxillus</taxon>
    </lineage>
</organism>
<feature type="compositionally biased region" description="Basic residues" evidence="1">
    <location>
        <begin position="229"/>
        <end position="238"/>
    </location>
</feature>
<dbReference type="Pfam" id="PF13961">
    <property type="entry name" value="DUF4219"/>
    <property type="match status" value="1"/>
</dbReference>
<evidence type="ECO:0000313" key="4">
    <source>
        <dbReference type="Proteomes" id="UP000053647"/>
    </source>
</evidence>
<dbReference type="OrthoDB" id="2673624at2759"/>
<proteinExistence type="predicted"/>
<dbReference type="Proteomes" id="UP000053647">
    <property type="component" value="Unassembled WGS sequence"/>
</dbReference>
<dbReference type="AlphaFoldDB" id="A0A0C9TEG2"/>
<dbReference type="HOGENOM" id="CLU_052380_1_0_1"/>
<feature type="region of interest" description="Disordered" evidence="1">
    <location>
        <begin position="229"/>
        <end position="261"/>
    </location>
</feature>
<dbReference type="EMBL" id="KN819473">
    <property type="protein sequence ID" value="KIJ09343.1"/>
    <property type="molecule type" value="Genomic_DNA"/>
</dbReference>
<accession>A0A0C9TEG2</accession>
<protein>
    <recommendedName>
        <fullName evidence="2">DUF4219 domain-containing protein</fullName>
    </recommendedName>
</protein>
<keyword evidence="4" id="KW-1185">Reference proteome</keyword>
<evidence type="ECO:0000313" key="3">
    <source>
        <dbReference type="EMBL" id="KIJ09343.1"/>
    </source>
</evidence>